<dbReference type="AlphaFoldDB" id="A0A410JRM2"/>
<evidence type="ECO:0000313" key="1">
    <source>
        <dbReference type="EMBL" id="QAR30789.1"/>
    </source>
</evidence>
<protein>
    <submittedName>
        <fullName evidence="1">Uncharacterized protein</fullName>
    </submittedName>
</protein>
<proteinExistence type="predicted"/>
<dbReference type="Proteomes" id="UP000287701">
    <property type="component" value="Chromosome"/>
</dbReference>
<sequence length="84" mass="9885">MAFNKKLHLENNIKALQVAFELDLEKRLATNAEKEILKQYSGFGGLKFILNPANDYRDIQSWTKSNQMYSKINYKFCTFVNEFL</sequence>
<organism evidence="1 2">
    <name type="scientific">Ornithobacterium rhinotracheale</name>
    <dbReference type="NCBI Taxonomy" id="28251"/>
    <lineage>
        <taxon>Bacteria</taxon>
        <taxon>Pseudomonadati</taxon>
        <taxon>Bacteroidota</taxon>
        <taxon>Flavobacteriia</taxon>
        <taxon>Flavobacteriales</taxon>
        <taxon>Weeksellaceae</taxon>
        <taxon>Ornithobacterium</taxon>
    </lineage>
</organism>
<dbReference type="RefSeq" id="WP_128501264.1">
    <property type="nucleotide sequence ID" value="NZ_CP035107.1"/>
</dbReference>
<dbReference type="OrthoDB" id="9815272at2"/>
<gene>
    <name evidence="1" type="ORF">EQP59_05280</name>
</gene>
<evidence type="ECO:0000313" key="2">
    <source>
        <dbReference type="Proteomes" id="UP000287701"/>
    </source>
</evidence>
<name>A0A410JRM2_ORNRH</name>
<dbReference type="EMBL" id="CP035107">
    <property type="protein sequence ID" value="QAR30789.1"/>
    <property type="molecule type" value="Genomic_DNA"/>
</dbReference>
<accession>A0A410JRM2</accession>
<reference evidence="1 2" key="1">
    <citation type="submission" date="2019-01" db="EMBL/GenBank/DDBJ databases">
        <title>Whole Genome of Ornithobacterium rhinotracheale FARPER-174b.</title>
        <authorList>
            <person name="Tataje-Lavanda L.A."/>
            <person name="Montalvan A."/>
            <person name="Montesinos R."/>
            <person name="Zimic M."/>
            <person name="Fernandez-Sanchez M."/>
            <person name="Fernandez-Diaz M."/>
        </authorList>
    </citation>
    <scope>NUCLEOTIDE SEQUENCE [LARGE SCALE GENOMIC DNA]</scope>
    <source>
        <strain evidence="1 2">FARPER-174b</strain>
    </source>
</reference>